<keyword evidence="2" id="KW-1185">Reference proteome</keyword>
<dbReference type="EMBL" id="KZ772685">
    <property type="protein sequence ID" value="PTQ45876.1"/>
    <property type="molecule type" value="Genomic_DNA"/>
</dbReference>
<dbReference type="Gramene" id="Mp8g06910.1">
    <property type="protein sequence ID" value="Mp8g06910.1.cds1"/>
    <property type="gene ID" value="Mp8g06910"/>
</dbReference>
<name>A0A2R6XIJ1_MARPO</name>
<gene>
    <name evidence="1" type="ORF">MARPO_0013s0101</name>
</gene>
<dbReference type="AlphaFoldDB" id="A0A2R6XIJ1"/>
<evidence type="ECO:0000313" key="2">
    <source>
        <dbReference type="Proteomes" id="UP000244005"/>
    </source>
</evidence>
<sequence length="89" mass="10437">MIFSYSRHNNGPSSNLVDNKHRQIDLQKLRAAVTEVSRSYDICWLESSLWHDFRSFGKNDSSNVELGSLRQFLRNSYFIFYNLSLSSQL</sequence>
<evidence type="ECO:0000313" key="1">
    <source>
        <dbReference type="EMBL" id="PTQ45876.1"/>
    </source>
</evidence>
<organism evidence="1 2">
    <name type="scientific">Marchantia polymorpha</name>
    <name type="common">Common liverwort</name>
    <name type="synonym">Marchantia aquatica</name>
    <dbReference type="NCBI Taxonomy" id="3197"/>
    <lineage>
        <taxon>Eukaryota</taxon>
        <taxon>Viridiplantae</taxon>
        <taxon>Streptophyta</taxon>
        <taxon>Embryophyta</taxon>
        <taxon>Marchantiophyta</taxon>
        <taxon>Marchantiopsida</taxon>
        <taxon>Marchantiidae</taxon>
        <taxon>Marchantiales</taxon>
        <taxon>Marchantiaceae</taxon>
        <taxon>Marchantia</taxon>
    </lineage>
</organism>
<dbReference type="Proteomes" id="UP000244005">
    <property type="component" value="Unassembled WGS sequence"/>
</dbReference>
<protein>
    <submittedName>
        <fullName evidence="1">Uncharacterized protein</fullName>
    </submittedName>
</protein>
<proteinExistence type="predicted"/>
<reference evidence="2" key="1">
    <citation type="journal article" date="2017" name="Cell">
        <title>Insights into land plant evolution garnered from the Marchantia polymorpha genome.</title>
        <authorList>
            <person name="Bowman J.L."/>
            <person name="Kohchi T."/>
            <person name="Yamato K.T."/>
            <person name="Jenkins J."/>
            <person name="Shu S."/>
            <person name="Ishizaki K."/>
            <person name="Yamaoka S."/>
            <person name="Nishihama R."/>
            <person name="Nakamura Y."/>
            <person name="Berger F."/>
            <person name="Adam C."/>
            <person name="Aki S.S."/>
            <person name="Althoff F."/>
            <person name="Araki T."/>
            <person name="Arteaga-Vazquez M.A."/>
            <person name="Balasubrmanian S."/>
            <person name="Barry K."/>
            <person name="Bauer D."/>
            <person name="Boehm C.R."/>
            <person name="Briginshaw L."/>
            <person name="Caballero-Perez J."/>
            <person name="Catarino B."/>
            <person name="Chen F."/>
            <person name="Chiyoda S."/>
            <person name="Chovatia M."/>
            <person name="Davies K.M."/>
            <person name="Delmans M."/>
            <person name="Demura T."/>
            <person name="Dierschke T."/>
            <person name="Dolan L."/>
            <person name="Dorantes-Acosta A.E."/>
            <person name="Eklund D.M."/>
            <person name="Florent S.N."/>
            <person name="Flores-Sandoval E."/>
            <person name="Fujiyama A."/>
            <person name="Fukuzawa H."/>
            <person name="Galik B."/>
            <person name="Grimanelli D."/>
            <person name="Grimwood J."/>
            <person name="Grossniklaus U."/>
            <person name="Hamada T."/>
            <person name="Haseloff J."/>
            <person name="Hetherington A.J."/>
            <person name="Higo A."/>
            <person name="Hirakawa Y."/>
            <person name="Hundley H.N."/>
            <person name="Ikeda Y."/>
            <person name="Inoue K."/>
            <person name="Inoue S.I."/>
            <person name="Ishida S."/>
            <person name="Jia Q."/>
            <person name="Kakita M."/>
            <person name="Kanazawa T."/>
            <person name="Kawai Y."/>
            <person name="Kawashima T."/>
            <person name="Kennedy M."/>
            <person name="Kinose K."/>
            <person name="Kinoshita T."/>
            <person name="Kohara Y."/>
            <person name="Koide E."/>
            <person name="Komatsu K."/>
            <person name="Kopischke S."/>
            <person name="Kubo M."/>
            <person name="Kyozuka J."/>
            <person name="Lagercrantz U."/>
            <person name="Lin S.S."/>
            <person name="Lindquist E."/>
            <person name="Lipzen A.M."/>
            <person name="Lu C.W."/>
            <person name="De Luna E."/>
            <person name="Martienssen R.A."/>
            <person name="Minamino N."/>
            <person name="Mizutani M."/>
            <person name="Mizutani M."/>
            <person name="Mochizuki N."/>
            <person name="Monte I."/>
            <person name="Mosher R."/>
            <person name="Nagasaki H."/>
            <person name="Nakagami H."/>
            <person name="Naramoto S."/>
            <person name="Nishitani K."/>
            <person name="Ohtani M."/>
            <person name="Okamoto T."/>
            <person name="Okumura M."/>
            <person name="Phillips J."/>
            <person name="Pollak B."/>
            <person name="Reinders A."/>
            <person name="Rovekamp M."/>
            <person name="Sano R."/>
            <person name="Sawa S."/>
            <person name="Schmid M.W."/>
            <person name="Shirakawa M."/>
            <person name="Solano R."/>
            <person name="Spunde A."/>
            <person name="Suetsugu N."/>
            <person name="Sugano S."/>
            <person name="Sugiyama A."/>
            <person name="Sun R."/>
            <person name="Suzuki Y."/>
            <person name="Takenaka M."/>
            <person name="Takezawa D."/>
            <person name="Tomogane H."/>
            <person name="Tsuzuki M."/>
            <person name="Ueda T."/>
            <person name="Umeda M."/>
            <person name="Ward J.M."/>
            <person name="Watanabe Y."/>
            <person name="Yazaki K."/>
            <person name="Yokoyama R."/>
            <person name="Yoshitake Y."/>
            <person name="Yotsui I."/>
            <person name="Zachgo S."/>
            <person name="Schmutz J."/>
        </authorList>
    </citation>
    <scope>NUCLEOTIDE SEQUENCE [LARGE SCALE GENOMIC DNA]</scope>
    <source>
        <strain evidence="2">Tak-1</strain>
    </source>
</reference>
<accession>A0A2R6XIJ1</accession>